<gene>
    <name evidence="2" type="ORF">CEXT_794921</name>
</gene>
<reference evidence="2 3" key="1">
    <citation type="submission" date="2021-06" db="EMBL/GenBank/DDBJ databases">
        <title>Caerostris extrusa draft genome.</title>
        <authorList>
            <person name="Kono N."/>
            <person name="Arakawa K."/>
        </authorList>
    </citation>
    <scope>NUCLEOTIDE SEQUENCE [LARGE SCALE GENOMIC DNA]</scope>
</reference>
<accession>A0AAV4Q2Q5</accession>
<protein>
    <submittedName>
        <fullName evidence="2">Uncharacterized protein</fullName>
    </submittedName>
</protein>
<keyword evidence="3" id="KW-1185">Reference proteome</keyword>
<name>A0AAV4Q2Q5_CAEEX</name>
<organism evidence="2 3">
    <name type="scientific">Caerostris extrusa</name>
    <name type="common">Bark spider</name>
    <name type="synonym">Caerostris bankana</name>
    <dbReference type="NCBI Taxonomy" id="172846"/>
    <lineage>
        <taxon>Eukaryota</taxon>
        <taxon>Metazoa</taxon>
        <taxon>Ecdysozoa</taxon>
        <taxon>Arthropoda</taxon>
        <taxon>Chelicerata</taxon>
        <taxon>Arachnida</taxon>
        <taxon>Araneae</taxon>
        <taxon>Araneomorphae</taxon>
        <taxon>Entelegynae</taxon>
        <taxon>Araneoidea</taxon>
        <taxon>Araneidae</taxon>
        <taxon>Caerostris</taxon>
    </lineage>
</organism>
<proteinExistence type="predicted"/>
<sequence length="107" mass="12447">MEHPKKLHQQPECSKKVNSPIYAKIICEKSFHSNSSRENTQLLLRSRDTLAPRPHWTTHHPAKDQYQELGHHTVKKKKLYEQLEQCGSRAVKKHLAMSRPGDRDQSA</sequence>
<evidence type="ECO:0000313" key="2">
    <source>
        <dbReference type="EMBL" id="GIY03406.1"/>
    </source>
</evidence>
<feature type="region of interest" description="Disordered" evidence="1">
    <location>
        <begin position="33"/>
        <end position="68"/>
    </location>
</feature>
<dbReference type="Proteomes" id="UP001054945">
    <property type="component" value="Unassembled WGS sequence"/>
</dbReference>
<evidence type="ECO:0000313" key="3">
    <source>
        <dbReference type="Proteomes" id="UP001054945"/>
    </source>
</evidence>
<feature type="compositionally biased region" description="Polar residues" evidence="1">
    <location>
        <begin position="33"/>
        <end position="43"/>
    </location>
</feature>
<comment type="caution">
    <text evidence="2">The sequence shown here is derived from an EMBL/GenBank/DDBJ whole genome shotgun (WGS) entry which is preliminary data.</text>
</comment>
<dbReference type="AlphaFoldDB" id="A0AAV4Q2Q5"/>
<dbReference type="EMBL" id="BPLR01005574">
    <property type="protein sequence ID" value="GIY03406.1"/>
    <property type="molecule type" value="Genomic_DNA"/>
</dbReference>
<evidence type="ECO:0000256" key="1">
    <source>
        <dbReference type="SAM" id="MobiDB-lite"/>
    </source>
</evidence>